<proteinExistence type="predicted"/>
<dbReference type="AlphaFoldDB" id="A0A8X6GPT9"/>
<accession>A0A8X6GPT9</accession>
<protein>
    <submittedName>
        <fullName evidence="1">Uncharacterized protein</fullName>
    </submittedName>
</protein>
<sequence>MKYPSPLAPLILQWNERGNRREDANKGQIEKKMQYGLVIIRSSHNRVQSDVFRLSARQVGLYCYGRRLVHLWGKNDRTNWPVPKLPIKQGKLACNSIERQSVDYPSCPGQQIR</sequence>
<comment type="caution">
    <text evidence="1">The sequence shown here is derived from an EMBL/GenBank/DDBJ whole genome shotgun (WGS) entry which is preliminary data.</text>
</comment>
<organism evidence="1 2">
    <name type="scientific">Trichonephila clavata</name>
    <name type="common">Joro spider</name>
    <name type="synonym">Nephila clavata</name>
    <dbReference type="NCBI Taxonomy" id="2740835"/>
    <lineage>
        <taxon>Eukaryota</taxon>
        <taxon>Metazoa</taxon>
        <taxon>Ecdysozoa</taxon>
        <taxon>Arthropoda</taxon>
        <taxon>Chelicerata</taxon>
        <taxon>Arachnida</taxon>
        <taxon>Araneae</taxon>
        <taxon>Araneomorphae</taxon>
        <taxon>Entelegynae</taxon>
        <taxon>Araneoidea</taxon>
        <taxon>Nephilidae</taxon>
        <taxon>Trichonephila</taxon>
    </lineage>
</organism>
<reference evidence="1" key="1">
    <citation type="submission" date="2020-07" db="EMBL/GenBank/DDBJ databases">
        <title>Multicomponent nature underlies the extraordinary mechanical properties of spider dragline silk.</title>
        <authorList>
            <person name="Kono N."/>
            <person name="Nakamura H."/>
            <person name="Mori M."/>
            <person name="Yoshida Y."/>
            <person name="Ohtoshi R."/>
            <person name="Malay A.D."/>
            <person name="Moran D.A.P."/>
            <person name="Tomita M."/>
            <person name="Numata K."/>
            <person name="Arakawa K."/>
        </authorList>
    </citation>
    <scope>NUCLEOTIDE SEQUENCE</scope>
</reference>
<gene>
    <name evidence="1" type="ORF">TNCT_205071</name>
</gene>
<dbReference type="EMBL" id="BMAO01006367">
    <property type="protein sequence ID" value="GFR08058.1"/>
    <property type="molecule type" value="Genomic_DNA"/>
</dbReference>
<keyword evidence="2" id="KW-1185">Reference proteome</keyword>
<dbReference type="Proteomes" id="UP000887116">
    <property type="component" value="Unassembled WGS sequence"/>
</dbReference>
<name>A0A8X6GPT9_TRICU</name>
<evidence type="ECO:0000313" key="1">
    <source>
        <dbReference type="EMBL" id="GFR08058.1"/>
    </source>
</evidence>
<evidence type="ECO:0000313" key="2">
    <source>
        <dbReference type="Proteomes" id="UP000887116"/>
    </source>
</evidence>